<evidence type="ECO:0000256" key="1">
    <source>
        <dbReference type="ARBA" id="ARBA00022490"/>
    </source>
</evidence>
<feature type="transmembrane region" description="Helical" evidence="3">
    <location>
        <begin position="495"/>
        <end position="515"/>
    </location>
</feature>
<evidence type="ECO:0000256" key="2">
    <source>
        <dbReference type="ARBA" id="ARBA00022694"/>
    </source>
</evidence>
<keyword evidence="1" id="KW-0963">Cytoplasm</keyword>
<feature type="transmembrane region" description="Helical" evidence="3">
    <location>
        <begin position="720"/>
        <end position="740"/>
    </location>
</feature>
<accession>A0A1I7WPK2</accession>
<name>A0A1I7WPK2_HETBA</name>
<dbReference type="Proteomes" id="UP000095283">
    <property type="component" value="Unplaced"/>
</dbReference>
<feature type="transmembrane region" description="Helical" evidence="3">
    <location>
        <begin position="545"/>
        <end position="564"/>
    </location>
</feature>
<dbReference type="InterPro" id="IPR019407">
    <property type="entry name" value="CTU2"/>
</dbReference>
<evidence type="ECO:0000313" key="5">
    <source>
        <dbReference type="WBParaSite" id="Hba_07072"/>
    </source>
</evidence>
<dbReference type="GO" id="GO:0002143">
    <property type="term" value="P:tRNA wobble position uridine thiolation"/>
    <property type="evidence" value="ECO:0007669"/>
    <property type="project" value="TreeGrafter"/>
</dbReference>
<keyword evidence="4" id="KW-1185">Reference proteome</keyword>
<feature type="transmembrane region" description="Helical" evidence="3">
    <location>
        <begin position="430"/>
        <end position="456"/>
    </location>
</feature>
<sequence>MLCQYAIIVYLRELFPLISRLLSFQSVLNCSKVLAFQRSLNKYNIRAKWHLGIRSQSRPAGSACSSRHASMSMPAKPVGMRGGRAQSMPMTMDVRLKAFLFGGNTYIFVSKIYTYYRLINLLHPHHLVQNFRKRCSFSKCVLHSLWTLHSGLDPLKAVYCKMCFIHMVKSKFRSTISKRRIFKDGEPRETMVVFDGSSSSAFLLHQIEDAVKQISFKRLMINPTVQKFSFKALNYSIIPCIVKTFQILVLVSVTDQSSITMIEQRVVSLKPIIPNAHWYILHLSSGLKKQLSLKDNGRCCDVDMIAELGELLSSCQSATAKAEAIRILKERTLQKAAISLGLTKVMLPCDGDFLGRSALTQICLGRGGTVSELTSVVDKRSCGVTFVRPLRDISLKEISIVNHLEGYEKTAIRMDINVSRLVPIPPDGGWGWIVVLGSFFIHVFADGFVYSFGVLVEVLMEEFGSDNATCAMIISLLTGLTLGSGPLASAICNKYGCRFTTILGSIIAAIGYHVLRKVSLMCLFEFMPRVLLILMVFLLRRRSLATGIAVAGAGVGTVLFSPINEFIISHYGWRAVFLAFLGSQPRSRCGTISEKEVGYLNRKDVFYTGSITNGVGTVFGPPVDLTYPKMTAIRFQKDDLEGLMLLKLGLYRIYLHLQERLLHTYDDERNNSDNEANEQNRSNRRNFLWPKDLIGMNFNAKMGSVASERVSIRLAFLRKVFGILSFQVVLTTVICTALYMTPGIREFVREQ</sequence>
<feature type="transmembrane region" description="Helical" evidence="3">
    <location>
        <begin position="468"/>
        <end position="489"/>
    </location>
</feature>
<keyword evidence="2" id="KW-0819">tRNA processing</keyword>
<evidence type="ECO:0000313" key="4">
    <source>
        <dbReference type="Proteomes" id="UP000095283"/>
    </source>
</evidence>
<dbReference type="PANTHER" id="PTHR20882:SF14">
    <property type="entry name" value="CYTOPLASMIC TRNA 2-THIOLATION PROTEIN 2"/>
    <property type="match status" value="1"/>
</dbReference>
<feature type="transmembrane region" description="Helical" evidence="3">
    <location>
        <begin position="522"/>
        <end position="539"/>
    </location>
</feature>
<keyword evidence="3" id="KW-0472">Membrane</keyword>
<dbReference type="InterPro" id="IPR036259">
    <property type="entry name" value="MFS_trans_sf"/>
</dbReference>
<dbReference type="InterPro" id="IPR014729">
    <property type="entry name" value="Rossmann-like_a/b/a_fold"/>
</dbReference>
<organism evidence="4 5">
    <name type="scientific">Heterorhabditis bacteriophora</name>
    <name type="common">Entomopathogenic nematode worm</name>
    <dbReference type="NCBI Taxonomy" id="37862"/>
    <lineage>
        <taxon>Eukaryota</taxon>
        <taxon>Metazoa</taxon>
        <taxon>Ecdysozoa</taxon>
        <taxon>Nematoda</taxon>
        <taxon>Chromadorea</taxon>
        <taxon>Rhabditida</taxon>
        <taxon>Rhabditina</taxon>
        <taxon>Rhabditomorpha</taxon>
        <taxon>Strongyloidea</taxon>
        <taxon>Heterorhabditidae</taxon>
        <taxon>Heterorhabditis</taxon>
    </lineage>
</organism>
<dbReference type="Gene3D" id="3.40.50.620">
    <property type="entry name" value="HUPs"/>
    <property type="match status" value="1"/>
</dbReference>
<keyword evidence="3" id="KW-1133">Transmembrane helix</keyword>
<dbReference type="GO" id="GO:0000049">
    <property type="term" value="F:tRNA binding"/>
    <property type="evidence" value="ECO:0007669"/>
    <property type="project" value="InterPro"/>
</dbReference>
<keyword evidence="3" id="KW-0812">Transmembrane</keyword>
<dbReference type="PANTHER" id="PTHR20882">
    <property type="entry name" value="CYTOPLASMIC TRNA 2-THIOLATION PROTEIN 2"/>
    <property type="match status" value="1"/>
</dbReference>
<dbReference type="SUPFAM" id="SSF103473">
    <property type="entry name" value="MFS general substrate transporter"/>
    <property type="match status" value="1"/>
</dbReference>
<protein>
    <submittedName>
        <fullName evidence="5">MFS domain-containing protein</fullName>
    </submittedName>
</protein>
<evidence type="ECO:0000256" key="3">
    <source>
        <dbReference type="SAM" id="Phobius"/>
    </source>
</evidence>
<dbReference type="AlphaFoldDB" id="A0A1I7WPK2"/>
<dbReference type="GO" id="GO:0016783">
    <property type="term" value="F:sulfurtransferase activity"/>
    <property type="evidence" value="ECO:0007669"/>
    <property type="project" value="TreeGrafter"/>
</dbReference>
<dbReference type="GO" id="GO:0005829">
    <property type="term" value="C:cytosol"/>
    <property type="evidence" value="ECO:0007669"/>
    <property type="project" value="TreeGrafter"/>
</dbReference>
<proteinExistence type="predicted"/>
<reference evidence="5" key="1">
    <citation type="submission" date="2016-11" db="UniProtKB">
        <authorList>
            <consortium name="WormBaseParasite"/>
        </authorList>
    </citation>
    <scope>IDENTIFICATION</scope>
</reference>
<dbReference type="WBParaSite" id="Hba_07072">
    <property type="protein sequence ID" value="Hba_07072"/>
    <property type="gene ID" value="Hba_07072"/>
</dbReference>
<dbReference type="Gene3D" id="1.20.1250.20">
    <property type="entry name" value="MFS general substrate transporter like domains"/>
    <property type="match status" value="1"/>
</dbReference>